<dbReference type="SMART" id="SM00252">
    <property type="entry name" value="SH2"/>
    <property type="match status" value="1"/>
</dbReference>
<dbReference type="PANTHER" id="PTHR46051">
    <property type="entry name" value="SH2 DOMAIN-CONTAINING PROTEIN"/>
    <property type="match status" value="1"/>
</dbReference>
<dbReference type="FunFam" id="3.60.10.10:FF:000005">
    <property type="entry name" value="phosphatidylinositol 3,4,5-trisphosphate 5-phosphatase 1"/>
    <property type="match status" value="1"/>
</dbReference>
<evidence type="ECO:0000256" key="4">
    <source>
        <dbReference type="ARBA" id="ARBA00012981"/>
    </source>
</evidence>
<evidence type="ECO:0000256" key="2">
    <source>
        <dbReference type="ARBA" id="ARBA00004245"/>
    </source>
</evidence>
<dbReference type="Pfam" id="PF24147">
    <property type="entry name" value="C2_SHIP1-2_2nd"/>
    <property type="match status" value="1"/>
</dbReference>
<evidence type="ECO:0000259" key="14">
    <source>
        <dbReference type="PROSITE" id="PS50001"/>
    </source>
</evidence>
<evidence type="ECO:0000256" key="12">
    <source>
        <dbReference type="PROSITE-ProRule" id="PRU00191"/>
    </source>
</evidence>
<keyword evidence="7" id="KW-0378">Hydrolase</keyword>
<dbReference type="GO" id="GO:0016020">
    <property type="term" value="C:membrane"/>
    <property type="evidence" value="ECO:0007669"/>
    <property type="project" value="UniProtKB-SubCell"/>
</dbReference>
<dbReference type="Gene3D" id="3.30.505.10">
    <property type="entry name" value="SH2 domain"/>
    <property type="match status" value="1"/>
</dbReference>
<dbReference type="GO" id="GO:0034485">
    <property type="term" value="F:phosphatidylinositol-3,4,5-trisphosphate 5-phosphatase activity"/>
    <property type="evidence" value="ECO:0007669"/>
    <property type="project" value="UniProtKB-EC"/>
</dbReference>
<dbReference type="InterPro" id="IPR036860">
    <property type="entry name" value="SH2_dom_sf"/>
</dbReference>
<evidence type="ECO:0000256" key="7">
    <source>
        <dbReference type="ARBA" id="ARBA00022801"/>
    </source>
</evidence>
<dbReference type="PRINTS" id="PR00401">
    <property type="entry name" value="SH2DOMAIN"/>
</dbReference>
<dbReference type="Pfam" id="PF00017">
    <property type="entry name" value="SH2"/>
    <property type="match status" value="1"/>
</dbReference>
<dbReference type="InterPro" id="IPR000980">
    <property type="entry name" value="SH2"/>
</dbReference>
<dbReference type="Gene3D" id="3.60.10.10">
    <property type="entry name" value="Endonuclease/exonuclease/phosphatase"/>
    <property type="match status" value="1"/>
</dbReference>
<evidence type="ECO:0000256" key="10">
    <source>
        <dbReference type="ARBA" id="ARBA00023136"/>
    </source>
</evidence>
<feature type="region of interest" description="Disordered" evidence="13">
    <location>
        <begin position="784"/>
        <end position="808"/>
    </location>
</feature>
<dbReference type="EC" id="3.1.3.86" evidence="4"/>
<keyword evidence="9 12" id="KW-0727">SH2 domain</keyword>
<dbReference type="GO" id="GO:0050776">
    <property type="term" value="P:regulation of immune response"/>
    <property type="evidence" value="ECO:0007669"/>
    <property type="project" value="TreeGrafter"/>
</dbReference>
<dbReference type="Pfam" id="PF22669">
    <property type="entry name" value="Exo_endo_phos2"/>
    <property type="match status" value="1"/>
</dbReference>
<dbReference type="InterPro" id="IPR057509">
    <property type="entry name" value="C2_SHIP1-2_2nd"/>
</dbReference>
<organism evidence="15 16">
    <name type="scientific">Pelobates cultripes</name>
    <name type="common">Western spadefoot toad</name>
    <dbReference type="NCBI Taxonomy" id="61616"/>
    <lineage>
        <taxon>Eukaryota</taxon>
        <taxon>Metazoa</taxon>
        <taxon>Chordata</taxon>
        <taxon>Craniata</taxon>
        <taxon>Vertebrata</taxon>
        <taxon>Euteleostomi</taxon>
        <taxon>Amphibia</taxon>
        <taxon>Batrachia</taxon>
        <taxon>Anura</taxon>
        <taxon>Pelobatoidea</taxon>
        <taxon>Pelobatidae</taxon>
        <taxon>Pelobates</taxon>
    </lineage>
</organism>
<evidence type="ECO:0000313" key="16">
    <source>
        <dbReference type="Proteomes" id="UP001295444"/>
    </source>
</evidence>
<dbReference type="SUPFAM" id="SSF56219">
    <property type="entry name" value="DNase I-like"/>
    <property type="match status" value="1"/>
</dbReference>
<evidence type="ECO:0000256" key="1">
    <source>
        <dbReference type="ARBA" id="ARBA00004170"/>
    </source>
</evidence>
<accession>A0AAD1T0I8</accession>
<evidence type="ECO:0000256" key="6">
    <source>
        <dbReference type="ARBA" id="ARBA00022553"/>
    </source>
</evidence>
<comment type="similarity">
    <text evidence="3">Belongs to the inositol 1,4,5-trisphosphate 5-phosphatase family.</text>
</comment>
<dbReference type="GO" id="GO:0046856">
    <property type="term" value="P:phosphatidylinositol dephosphorylation"/>
    <property type="evidence" value="ECO:0007669"/>
    <property type="project" value="InterPro"/>
</dbReference>
<dbReference type="SUPFAM" id="SSF55550">
    <property type="entry name" value="SH2 domain"/>
    <property type="match status" value="1"/>
</dbReference>
<comment type="subcellular location">
    <subcellularLocation>
        <location evidence="2">Cytoplasm</location>
        <location evidence="2">Cytoskeleton</location>
    </subcellularLocation>
    <subcellularLocation>
        <location evidence="1">Membrane</location>
        <topology evidence="1">Peripheral membrane protein</topology>
    </subcellularLocation>
</comment>
<dbReference type="GO" id="GO:0002376">
    <property type="term" value="P:immune system process"/>
    <property type="evidence" value="ECO:0007669"/>
    <property type="project" value="UniProtKB-KW"/>
</dbReference>
<keyword evidence="11" id="KW-0206">Cytoskeleton</keyword>
<keyword evidence="8" id="KW-0391">Immunity</keyword>
<evidence type="ECO:0000256" key="11">
    <source>
        <dbReference type="ARBA" id="ARBA00023212"/>
    </source>
</evidence>
<name>A0AAD1T0I8_PELCU</name>
<sequence>MSEYWYHPDMSQACAEQLLLHDGRDGAFLVRPSESVRGAFAICVLYKQQVHTYRVLPEENGMLSVQSVQGFEVKRFPGLSALVAGYKNKQNGMITSLQYPVRWDGGGSDAHIDEEDPTTHWDTLSFPHSTHQQEDRQDLEVKDLGLYSLTPTLEMECRMLDRQIEVTLCSLKILTQVFGHISSILHPEDDKVFSVDKLLYKVLAVQDTVGVIESKAVHVYQDFVSTFSASPISHPYDSPKLAMTSPNQKASKKMALNDKSQPRISAPQKISVFLGTWNMGNSPPPRTISSWLSCTGSGRTMDDTNLCVAHDLYVIGTQENPQGDREWNDFLKEALLTHTGKQYALASAQSLGGVKLVLMVKQEYKNIISHVQTSNVRTRISDALGNRGAVGISFDFNGTPLGFVTCHLVSGSEKIQKRNQSCGDILRSLTLGDESLRCFQLPLRLKYLFWMGDLNYKINMPVQDVLQSVYRGQYNLLLPVDQLNQERERKKVFLGFKEEPVTFPPTCRYERGSRTYDLQKAKTTGTRIFAPSWSDRILWTSYPDTDVKCSSYGCTDDIVTSDHSPVFATFDIGLNSQVQKGLSCTLRFQSIEVIIKTHHRSRACIEFRSLCLRGSPQSTPNSVLCTEGSAFLKLGWTIVDLPELTLIGQDPNADPTGHLLLSIKPADGGESYGECSLSVRALCNSWDNHFEAFLSHRGEETGSLRGRLSEINISEVNLEKNLKSMHGEAEKINDNSSNNTCTTDFSFESLTAQPLKHLRRRRPASICVAGSYSNAEYFLFESIQSPHTPTSPRPRSAHVSGEHEKQKTKQQILRTSVILTLSDGAIWSWKNYGLLHQFITTTGWQHYADVL</sequence>
<dbReference type="GO" id="GO:0004445">
    <property type="term" value="F:inositol-polyphosphate 5-phosphatase activity"/>
    <property type="evidence" value="ECO:0007669"/>
    <property type="project" value="TreeGrafter"/>
</dbReference>
<dbReference type="SMART" id="SM00128">
    <property type="entry name" value="IPPc"/>
    <property type="match status" value="1"/>
</dbReference>
<evidence type="ECO:0000256" key="13">
    <source>
        <dbReference type="SAM" id="MobiDB-lite"/>
    </source>
</evidence>
<dbReference type="EMBL" id="OW240920">
    <property type="protein sequence ID" value="CAH2315607.1"/>
    <property type="molecule type" value="Genomic_DNA"/>
</dbReference>
<evidence type="ECO:0000256" key="9">
    <source>
        <dbReference type="ARBA" id="ARBA00022999"/>
    </source>
</evidence>
<dbReference type="GO" id="GO:0043569">
    <property type="term" value="P:negative regulation of insulin-like growth factor receptor signaling pathway"/>
    <property type="evidence" value="ECO:0007669"/>
    <property type="project" value="TreeGrafter"/>
</dbReference>
<keyword evidence="6" id="KW-0597">Phosphoprotein</keyword>
<proteinExistence type="inferred from homology"/>
<dbReference type="GO" id="GO:0005829">
    <property type="term" value="C:cytosol"/>
    <property type="evidence" value="ECO:0007669"/>
    <property type="project" value="TreeGrafter"/>
</dbReference>
<dbReference type="PANTHER" id="PTHR46051:SF9">
    <property type="entry name" value="PHOSPHATIDYLINOSITOL-3,4,5-TRISPHOSPHATE 5-PHOSPHATASE"/>
    <property type="match status" value="1"/>
</dbReference>
<evidence type="ECO:0000256" key="8">
    <source>
        <dbReference type="ARBA" id="ARBA00022859"/>
    </source>
</evidence>
<gene>
    <name evidence="15" type="ORF">PECUL_23A037241</name>
</gene>
<dbReference type="InterPro" id="IPR036691">
    <property type="entry name" value="Endo/exonu/phosph_ase_sf"/>
</dbReference>
<feature type="domain" description="SH2" evidence="14">
    <location>
        <begin position="5"/>
        <end position="101"/>
    </location>
</feature>
<evidence type="ECO:0000256" key="5">
    <source>
        <dbReference type="ARBA" id="ARBA00022490"/>
    </source>
</evidence>
<keyword evidence="16" id="KW-1185">Reference proteome</keyword>
<dbReference type="Proteomes" id="UP001295444">
    <property type="component" value="Chromosome 09"/>
</dbReference>
<dbReference type="AlphaFoldDB" id="A0AAD1T0I8"/>
<reference evidence="15" key="1">
    <citation type="submission" date="2022-03" db="EMBL/GenBank/DDBJ databases">
        <authorList>
            <person name="Alioto T."/>
            <person name="Alioto T."/>
            <person name="Gomez Garrido J."/>
        </authorList>
    </citation>
    <scope>NUCLEOTIDE SEQUENCE</scope>
</reference>
<dbReference type="GO" id="GO:0005856">
    <property type="term" value="C:cytoskeleton"/>
    <property type="evidence" value="ECO:0007669"/>
    <property type="project" value="UniProtKB-SubCell"/>
</dbReference>
<protein>
    <recommendedName>
        <fullName evidence="4">phosphatidylinositol-3,4,5-trisphosphate 5-phosphatase</fullName>
        <ecNumber evidence="4">3.1.3.86</ecNumber>
    </recommendedName>
</protein>
<keyword evidence="5" id="KW-0963">Cytoplasm</keyword>
<dbReference type="InterPro" id="IPR000300">
    <property type="entry name" value="IPPc"/>
</dbReference>
<feature type="compositionally biased region" description="Low complexity" evidence="13">
    <location>
        <begin position="785"/>
        <end position="794"/>
    </location>
</feature>
<evidence type="ECO:0000256" key="3">
    <source>
        <dbReference type="ARBA" id="ARBA00008734"/>
    </source>
</evidence>
<keyword evidence="10" id="KW-0472">Membrane</keyword>
<evidence type="ECO:0000313" key="15">
    <source>
        <dbReference type="EMBL" id="CAH2315607.1"/>
    </source>
</evidence>
<dbReference type="PROSITE" id="PS50001">
    <property type="entry name" value="SH2"/>
    <property type="match status" value="1"/>
</dbReference>